<feature type="region of interest" description="Disordered" evidence="2">
    <location>
        <begin position="1"/>
        <end position="70"/>
    </location>
</feature>
<accession>A0ABP8CPV7</accession>
<organism evidence="3 4">
    <name type="scientific">Actinomadura meridiana</name>
    <dbReference type="NCBI Taxonomy" id="559626"/>
    <lineage>
        <taxon>Bacteria</taxon>
        <taxon>Bacillati</taxon>
        <taxon>Actinomycetota</taxon>
        <taxon>Actinomycetes</taxon>
        <taxon>Streptosporangiales</taxon>
        <taxon>Thermomonosporaceae</taxon>
        <taxon>Actinomadura</taxon>
    </lineage>
</organism>
<dbReference type="RefSeq" id="WP_344907046.1">
    <property type="nucleotide sequence ID" value="NZ_BAABAS010000029.1"/>
</dbReference>
<dbReference type="InterPro" id="IPR000740">
    <property type="entry name" value="GrpE"/>
</dbReference>
<feature type="compositionally biased region" description="Acidic residues" evidence="2">
    <location>
        <begin position="28"/>
        <end position="39"/>
    </location>
</feature>
<evidence type="ECO:0000256" key="1">
    <source>
        <dbReference type="ARBA" id="ARBA00023186"/>
    </source>
</evidence>
<protein>
    <recommendedName>
        <fullName evidence="5">Nucleotide exchange factor GrpE</fullName>
    </recommendedName>
</protein>
<dbReference type="Proteomes" id="UP001501710">
    <property type="component" value="Unassembled WGS sequence"/>
</dbReference>
<reference evidence="4" key="1">
    <citation type="journal article" date="2019" name="Int. J. Syst. Evol. Microbiol.">
        <title>The Global Catalogue of Microorganisms (GCM) 10K type strain sequencing project: providing services to taxonomists for standard genome sequencing and annotation.</title>
        <authorList>
            <consortium name="The Broad Institute Genomics Platform"/>
            <consortium name="The Broad Institute Genome Sequencing Center for Infectious Disease"/>
            <person name="Wu L."/>
            <person name="Ma J."/>
        </authorList>
    </citation>
    <scope>NUCLEOTIDE SEQUENCE [LARGE SCALE GENOMIC DNA]</scope>
    <source>
        <strain evidence="4">JCM 17440</strain>
    </source>
</reference>
<feature type="compositionally biased region" description="Low complexity" evidence="2">
    <location>
        <begin position="40"/>
        <end position="54"/>
    </location>
</feature>
<dbReference type="SUPFAM" id="SSF51064">
    <property type="entry name" value="Head domain of nucleotide exchange factor GrpE"/>
    <property type="match status" value="1"/>
</dbReference>
<evidence type="ECO:0000256" key="2">
    <source>
        <dbReference type="SAM" id="MobiDB-lite"/>
    </source>
</evidence>
<dbReference type="Pfam" id="PF01025">
    <property type="entry name" value="GrpE"/>
    <property type="match status" value="1"/>
</dbReference>
<evidence type="ECO:0000313" key="3">
    <source>
        <dbReference type="EMBL" id="GAA4241886.1"/>
    </source>
</evidence>
<dbReference type="Gene3D" id="2.30.22.10">
    <property type="entry name" value="Head domain of nucleotide exchange factor GrpE"/>
    <property type="match status" value="1"/>
</dbReference>
<dbReference type="InterPro" id="IPR009012">
    <property type="entry name" value="GrpE_head"/>
</dbReference>
<sequence>MSRDGEPTVDEDSATGPESTSDAPCDVTPDDVESGDVESGDVGTGRVETGEVGTSKVEPGEVESDEVGPGAIRDALAGLAARLDREHERAAHREAVIDRLHEENQRLRRGELRAMLEPVKTALYRLHDQTRRESGRLASPDLAEPPDARRTALLLAAVADDVADALARLGVERFTVEPGAPYDAARHRPVAVTPVDDPLRDNTVTAVQADGFEQDGRVLRKAAVSVGRLDETQRAEAVNNGVNTGLGTDG</sequence>
<evidence type="ECO:0008006" key="5">
    <source>
        <dbReference type="Google" id="ProtNLM"/>
    </source>
</evidence>
<name>A0ABP8CPV7_9ACTN</name>
<keyword evidence="1" id="KW-0143">Chaperone</keyword>
<comment type="caution">
    <text evidence="3">The sequence shown here is derived from an EMBL/GenBank/DDBJ whole genome shotgun (WGS) entry which is preliminary data.</text>
</comment>
<proteinExistence type="predicted"/>
<keyword evidence="4" id="KW-1185">Reference proteome</keyword>
<gene>
    <name evidence="3" type="ORF">GCM10022254_72530</name>
</gene>
<evidence type="ECO:0000313" key="4">
    <source>
        <dbReference type="Proteomes" id="UP001501710"/>
    </source>
</evidence>
<dbReference type="EMBL" id="BAABAS010000029">
    <property type="protein sequence ID" value="GAA4241886.1"/>
    <property type="molecule type" value="Genomic_DNA"/>
</dbReference>